<dbReference type="Proteomes" id="UP001370490">
    <property type="component" value="Unassembled WGS sequence"/>
</dbReference>
<gene>
    <name evidence="5" type="ORF">RJ641_013857</name>
</gene>
<evidence type="ECO:0000313" key="6">
    <source>
        <dbReference type="Proteomes" id="UP001370490"/>
    </source>
</evidence>
<feature type="compositionally biased region" description="Acidic residues" evidence="3">
    <location>
        <begin position="13"/>
        <end position="33"/>
    </location>
</feature>
<dbReference type="Gene3D" id="3.30.110.60">
    <property type="entry name" value="YhbY-like"/>
    <property type="match status" value="1"/>
</dbReference>
<feature type="compositionally biased region" description="Basic and acidic residues" evidence="3">
    <location>
        <begin position="138"/>
        <end position="148"/>
    </location>
</feature>
<evidence type="ECO:0000256" key="2">
    <source>
        <dbReference type="PROSITE-ProRule" id="PRU00626"/>
    </source>
</evidence>
<evidence type="ECO:0000256" key="1">
    <source>
        <dbReference type="ARBA" id="ARBA00022884"/>
    </source>
</evidence>
<feature type="region of interest" description="Disordered" evidence="3">
    <location>
        <begin position="1"/>
        <end position="45"/>
    </location>
</feature>
<proteinExistence type="predicted"/>
<feature type="domain" description="CRM" evidence="4">
    <location>
        <begin position="86"/>
        <end position="189"/>
    </location>
</feature>
<dbReference type="Pfam" id="PF01985">
    <property type="entry name" value="CRS1_YhbY"/>
    <property type="match status" value="1"/>
</dbReference>
<reference evidence="5 6" key="1">
    <citation type="submission" date="2023-12" db="EMBL/GenBank/DDBJ databases">
        <title>A high-quality genome assembly for Dillenia turbinata (Dilleniales).</title>
        <authorList>
            <person name="Chanderbali A."/>
        </authorList>
    </citation>
    <scope>NUCLEOTIDE SEQUENCE [LARGE SCALE GENOMIC DNA]</scope>
    <source>
        <strain evidence="5">LSX21</strain>
        <tissue evidence="5">Leaf</tissue>
    </source>
</reference>
<feature type="non-terminal residue" evidence="5">
    <location>
        <position position="191"/>
    </location>
</feature>
<dbReference type="AlphaFoldDB" id="A0AAN8W4W2"/>
<dbReference type="EMBL" id="JBAMMX010000002">
    <property type="protein sequence ID" value="KAK6946313.1"/>
    <property type="molecule type" value="Genomic_DNA"/>
</dbReference>
<dbReference type="SUPFAM" id="SSF75471">
    <property type="entry name" value="YhbY-like"/>
    <property type="match status" value="1"/>
</dbReference>
<accession>A0AAN8W4W2</accession>
<dbReference type="InterPro" id="IPR035920">
    <property type="entry name" value="YhbY-like_sf"/>
</dbReference>
<sequence>MPNLELLNRNDVFDDEIDTEDEECEEETLELGETESATSSVITKSEHCELSQLNEDFDDEESEEEEMESAVSYTSSVLKTSEVKLPNLTVKEKKELASYAHSLGKKFKSQQVGKSGVTDSVAFALIETLEANELLKAKPQQDEGRGEEEAGLTNIYEKKINRETTNTEEETGIEVFWVWSARKQQVLLAVM</sequence>
<comment type="caution">
    <text evidence="5">The sequence shown here is derived from an EMBL/GenBank/DDBJ whole genome shotgun (WGS) entry which is preliminary data.</text>
</comment>
<dbReference type="PANTHER" id="PTHR47714">
    <property type="entry name" value="CRS1/YHBY DOMAIN CONTAINING PROTEIN, EXPRESSED"/>
    <property type="match status" value="1"/>
</dbReference>
<dbReference type="PROSITE" id="PS51295">
    <property type="entry name" value="CRM"/>
    <property type="match status" value="1"/>
</dbReference>
<evidence type="ECO:0000256" key="3">
    <source>
        <dbReference type="SAM" id="MobiDB-lite"/>
    </source>
</evidence>
<evidence type="ECO:0000313" key="5">
    <source>
        <dbReference type="EMBL" id="KAK6946313.1"/>
    </source>
</evidence>
<keyword evidence="1 2" id="KW-0694">RNA-binding</keyword>
<dbReference type="PANTHER" id="PTHR47714:SF1">
    <property type="entry name" value="RNA-BINDING CRS1 _ YHBY (CRM) DOMAIN PROTEIN"/>
    <property type="match status" value="1"/>
</dbReference>
<organism evidence="5 6">
    <name type="scientific">Dillenia turbinata</name>
    <dbReference type="NCBI Taxonomy" id="194707"/>
    <lineage>
        <taxon>Eukaryota</taxon>
        <taxon>Viridiplantae</taxon>
        <taxon>Streptophyta</taxon>
        <taxon>Embryophyta</taxon>
        <taxon>Tracheophyta</taxon>
        <taxon>Spermatophyta</taxon>
        <taxon>Magnoliopsida</taxon>
        <taxon>eudicotyledons</taxon>
        <taxon>Gunneridae</taxon>
        <taxon>Pentapetalae</taxon>
        <taxon>Dilleniales</taxon>
        <taxon>Dilleniaceae</taxon>
        <taxon>Dillenia</taxon>
    </lineage>
</organism>
<dbReference type="InterPro" id="IPR001890">
    <property type="entry name" value="RNA-binding_CRM"/>
</dbReference>
<feature type="region of interest" description="Disordered" evidence="3">
    <location>
        <begin position="138"/>
        <end position="159"/>
    </location>
</feature>
<dbReference type="GO" id="GO:0009507">
    <property type="term" value="C:chloroplast"/>
    <property type="evidence" value="ECO:0007669"/>
    <property type="project" value="TreeGrafter"/>
</dbReference>
<dbReference type="GO" id="GO:0003723">
    <property type="term" value="F:RNA binding"/>
    <property type="evidence" value="ECO:0007669"/>
    <property type="project" value="UniProtKB-UniRule"/>
</dbReference>
<name>A0AAN8W4W2_9MAGN</name>
<evidence type="ECO:0000259" key="4">
    <source>
        <dbReference type="PROSITE" id="PS51295"/>
    </source>
</evidence>
<protein>
    <submittedName>
        <fullName evidence="5">RNA-binding, CRM domain</fullName>
    </submittedName>
</protein>
<keyword evidence="6" id="KW-1185">Reference proteome</keyword>